<dbReference type="Proteomes" id="UP000679950">
    <property type="component" value="Unassembled WGS sequence"/>
</dbReference>
<dbReference type="EMBL" id="BORB01000045">
    <property type="protein sequence ID" value="GIN59446.1"/>
    <property type="molecule type" value="Genomic_DNA"/>
</dbReference>
<comment type="caution">
    <text evidence="1">The sequence shown here is derived from an EMBL/GenBank/DDBJ whole genome shotgun (WGS) entry which is preliminary data.</text>
</comment>
<accession>A0ABQ4KPM2</accession>
<evidence type="ECO:0000313" key="2">
    <source>
        <dbReference type="Proteomes" id="UP000679950"/>
    </source>
</evidence>
<organism evidence="1 2">
    <name type="scientific">Lederbergia ruris</name>
    <dbReference type="NCBI Taxonomy" id="217495"/>
    <lineage>
        <taxon>Bacteria</taxon>
        <taxon>Bacillati</taxon>
        <taxon>Bacillota</taxon>
        <taxon>Bacilli</taxon>
        <taxon>Bacillales</taxon>
        <taxon>Bacillaceae</taxon>
        <taxon>Lederbergia</taxon>
    </lineage>
</organism>
<protein>
    <submittedName>
        <fullName evidence="1">Uncharacterized protein</fullName>
    </submittedName>
</protein>
<sequence length="45" mass="5113">MCNDPSLQLNKESSQRPAGLFLEVLIYFEISAIHSRSECLPEMKS</sequence>
<evidence type="ECO:0000313" key="1">
    <source>
        <dbReference type="EMBL" id="GIN59446.1"/>
    </source>
</evidence>
<name>A0ABQ4KPM2_9BACI</name>
<keyword evidence="2" id="KW-1185">Reference proteome</keyword>
<reference evidence="1 2" key="1">
    <citation type="submission" date="2021-03" db="EMBL/GenBank/DDBJ databases">
        <title>Antimicrobial resistance genes in bacteria isolated from Japanese honey, and their potential for conferring macrolide and lincosamide resistance in the American foulbrood pathogen Paenibacillus larvae.</title>
        <authorList>
            <person name="Okamoto M."/>
            <person name="Kumagai M."/>
            <person name="Kanamori H."/>
            <person name="Takamatsu D."/>
        </authorList>
    </citation>
    <scope>NUCLEOTIDE SEQUENCE [LARGE SCALE GENOMIC DNA]</scope>
    <source>
        <strain evidence="1 2">J8TS2</strain>
    </source>
</reference>
<gene>
    <name evidence="1" type="ORF">J8TS2_37650</name>
</gene>
<proteinExistence type="predicted"/>